<dbReference type="SUPFAM" id="SSF51905">
    <property type="entry name" value="FAD/NAD(P)-binding domain"/>
    <property type="match status" value="2"/>
</dbReference>
<accession>A0A4R7FHI5</accession>
<dbReference type="PRINTS" id="PR00411">
    <property type="entry name" value="PNDRDTASEI"/>
</dbReference>
<dbReference type="InterPro" id="IPR024000">
    <property type="entry name" value="CHP04046_FMN-dependent"/>
</dbReference>
<name>A0A4R7FHI5_9MICO</name>
<sequence>MSAPLDLPSQVEVAVVGGGQAGLAVSWHLQDRGIDHVVLERATVAHDWRDRRWDAFTLVTPNFQCRLPGFAYDGDEPDGFMTRAEVQAWLGRYRASFDPPVLEGVEVLSLRRTEDGFALRTTAGDLAAHQVVVATGGYHVPSVPALAASLSRRIVQVHSADYRSPEALPEGAVLVVGSGQSGAQIAEDLHLAGREVHLALGRAPRSARFYRGRDCIAWLEDMGIYDVTVQQHASGLAKRESTNHYMTGRAGGHDIDLRAFALEGMRLYGRLTAADGSVLAFAPTLTEYLDHADSVMESIKNDIDAHIARAGIDAPTEARYSPVWVPEEEPAALDLDAAGITTVVWATGFRPDYRWVEVGVFDGSGHPTHRAGETDVPGLHFLGLPWLTTWGSGRFAGVARDAAHVAERLAARAPAAVPA</sequence>
<dbReference type="EMBL" id="SOAM01000003">
    <property type="protein sequence ID" value="TDS75674.1"/>
    <property type="molecule type" value="Genomic_DNA"/>
</dbReference>
<dbReference type="AlphaFoldDB" id="A0A4R7FHI5"/>
<proteinExistence type="predicted"/>
<dbReference type="InterPro" id="IPR036188">
    <property type="entry name" value="FAD/NAD-bd_sf"/>
</dbReference>
<dbReference type="Proteomes" id="UP000295344">
    <property type="component" value="Unassembled WGS sequence"/>
</dbReference>
<dbReference type="InterPro" id="IPR050982">
    <property type="entry name" value="Auxin_biosynth/cation_transpt"/>
</dbReference>
<dbReference type="NCBIfam" id="TIGR04046">
    <property type="entry name" value="MSMEG_0569_nitr"/>
    <property type="match status" value="1"/>
</dbReference>
<dbReference type="GO" id="GO:0050660">
    <property type="term" value="F:flavin adenine dinucleotide binding"/>
    <property type="evidence" value="ECO:0007669"/>
    <property type="project" value="TreeGrafter"/>
</dbReference>
<dbReference type="OrthoDB" id="9808049at2"/>
<keyword evidence="3" id="KW-1185">Reference proteome</keyword>
<dbReference type="Gene3D" id="3.50.50.60">
    <property type="entry name" value="FAD/NAD(P)-binding domain"/>
    <property type="match status" value="2"/>
</dbReference>
<dbReference type="PANTHER" id="PTHR43539:SF78">
    <property type="entry name" value="FLAVIN-CONTAINING MONOOXYGENASE"/>
    <property type="match status" value="1"/>
</dbReference>
<keyword evidence="1" id="KW-0560">Oxidoreductase</keyword>
<organism evidence="2 3">
    <name type="scientific">Amnibacterium kyonggiense</name>
    <dbReference type="NCBI Taxonomy" id="595671"/>
    <lineage>
        <taxon>Bacteria</taxon>
        <taxon>Bacillati</taxon>
        <taxon>Actinomycetota</taxon>
        <taxon>Actinomycetes</taxon>
        <taxon>Micrococcales</taxon>
        <taxon>Microbacteriaceae</taxon>
        <taxon>Amnibacterium</taxon>
    </lineage>
</organism>
<gene>
    <name evidence="2" type="ORF">CLV52_2781</name>
</gene>
<dbReference type="Pfam" id="PF13738">
    <property type="entry name" value="Pyr_redox_3"/>
    <property type="match status" value="1"/>
</dbReference>
<dbReference type="GO" id="GO:0004497">
    <property type="term" value="F:monooxygenase activity"/>
    <property type="evidence" value="ECO:0007669"/>
    <property type="project" value="TreeGrafter"/>
</dbReference>
<evidence type="ECO:0000313" key="3">
    <source>
        <dbReference type="Proteomes" id="UP000295344"/>
    </source>
</evidence>
<comment type="caution">
    <text evidence="2">The sequence shown here is derived from an EMBL/GenBank/DDBJ whole genome shotgun (WGS) entry which is preliminary data.</text>
</comment>
<reference evidence="2 3" key="1">
    <citation type="submission" date="2019-03" db="EMBL/GenBank/DDBJ databases">
        <title>Genomic Encyclopedia of Archaeal and Bacterial Type Strains, Phase II (KMG-II): from individual species to whole genera.</title>
        <authorList>
            <person name="Goeker M."/>
        </authorList>
    </citation>
    <scope>NUCLEOTIDE SEQUENCE [LARGE SCALE GENOMIC DNA]</scope>
    <source>
        <strain evidence="2 3">DSM 24782</strain>
    </source>
</reference>
<evidence type="ECO:0000256" key="1">
    <source>
        <dbReference type="ARBA" id="ARBA00023002"/>
    </source>
</evidence>
<dbReference type="PANTHER" id="PTHR43539">
    <property type="entry name" value="FLAVIN-BINDING MONOOXYGENASE-LIKE PROTEIN (AFU_ORTHOLOGUE AFUA_4G09220)"/>
    <property type="match status" value="1"/>
</dbReference>
<evidence type="ECO:0000313" key="2">
    <source>
        <dbReference type="EMBL" id="TDS75674.1"/>
    </source>
</evidence>
<dbReference type="RefSeq" id="WP_133766939.1">
    <property type="nucleotide sequence ID" value="NZ_BAAARP010000005.1"/>
</dbReference>
<protein>
    <submittedName>
        <fullName evidence="2">Putative flavoprotein involved in K+ transport</fullName>
    </submittedName>
</protein>